<dbReference type="Proteomes" id="UP000037854">
    <property type="component" value="Unassembled WGS sequence"/>
</dbReference>
<dbReference type="InterPro" id="IPR043857">
    <property type="entry name" value="DUF5819"/>
</dbReference>
<gene>
    <name evidence="1" type="ORF">AFL42_17575</name>
</gene>
<reference evidence="1 2" key="1">
    <citation type="submission" date="2015-07" db="EMBL/GenBank/DDBJ databases">
        <title>High-quality draft genome sequence of Oceanobacillus caeni HM6, a bacillus isolated from a human feces.</title>
        <authorList>
            <person name="Kumar J."/>
            <person name="Verma M.K."/>
            <person name="Pandey R."/>
            <person name="Bhambi M."/>
            <person name="Chauhan N."/>
        </authorList>
    </citation>
    <scope>NUCLEOTIDE SEQUENCE [LARGE SCALE GENOMIC DNA]</scope>
    <source>
        <strain evidence="1 2">HM6</strain>
    </source>
</reference>
<proteinExistence type="predicted"/>
<sequence length="151" mass="17694">KYKNEEGKSVETEWINGTEIFISNNNENFISPTNRMARITSGLVSSLYPTSEIYVEYNKKTEEKRSDDNLVEDIFKEHEELTTEQGVELINRFGSSVANYYLPNEDIEMIQVRLSFRDPVPYSERNNPNYKPDTKYMDLGWQEYSQTVPVL</sequence>
<accession>A0ABR5MEZ9</accession>
<keyword evidence="2" id="KW-1185">Reference proteome</keyword>
<evidence type="ECO:0000313" key="1">
    <source>
        <dbReference type="EMBL" id="KPH68341.1"/>
    </source>
</evidence>
<name>A0ABR5MEZ9_9BACI</name>
<protein>
    <submittedName>
        <fullName evidence="1">Uncharacterized protein</fullName>
    </submittedName>
</protein>
<dbReference type="EMBL" id="LGTK01000143">
    <property type="protein sequence ID" value="KPH68341.1"/>
    <property type="molecule type" value="Genomic_DNA"/>
</dbReference>
<feature type="non-terminal residue" evidence="1">
    <location>
        <position position="1"/>
    </location>
</feature>
<dbReference type="Pfam" id="PF19136">
    <property type="entry name" value="DUF5819"/>
    <property type="match status" value="1"/>
</dbReference>
<dbReference type="RefSeq" id="WP_240473301.1">
    <property type="nucleotide sequence ID" value="NZ_LGTK01000143.1"/>
</dbReference>
<comment type="caution">
    <text evidence="1">The sequence shown here is derived from an EMBL/GenBank/DDBJ whole genome shotgun (WGS) entry which is preliminary data.</text>
</comment>
<organism evidence="1 2">
    <name type="scientific">Oceanobacillus caeni</name>
    <dbReference type="NCBI Taxonomy" id="405946"/>
    <lineage>
        <taxon>Bacteria</taxon>
        <taxon>Bacillati</taxon>
        <taxon>Bacillota</taxon>
        <taxon>Bacilli</taxon>
        <taxon>Bacillales</taxon>
        <taxon>Bacillaceae</taxon>
        <taxon>Oceanobacillus</taxon>
    </lineage>
</organism>
<evidence type="ECO:0000313" key="2">
    <source>
        <dbReference type="Proteomes" id="UP000037854"/>
    </source>
</evidence>